<feature type="compositionally biased region" description="Acidic residues" evidence="1">
    <location>
        <begin position="281"/>
        <end position="319"/>
    </location>
</feature>
<keyword evidence="3" id="KW-1185">Reference proteome</keyword>
<accession>A0A6A5YEJ2</accession>
<evidence type="ECO:0000313" key="3">
    <source>
        <dbReference type="Proteomes" id="UP000799770"/>
    </source>
</evidence>
<dbReference type="EMBL" id="ML977378">
    <property type="protein sequence ID" value="KAF2105526.1"/>
    <property type="molecule type" value="Genomic_DNA"/>
</dbReference>
<protein>
    <submittedName>
        <fullName evidence="2">Uncharacterized protein</fullName>
    </submittedName>
</protein>
<feature type="region of interest" description="Disordered" evidence="1">
    <location>
        <begin position="281"/>
        <end position="324"/>
    </location>
</feature>
<sequence>MAKRKRTVAVQSTPAPGPATEQPGPSQAGPSTKKKTPAKRKKPSKPRRPRKKARKSDDPLDDGDDSFTTWSSESAAADSEDDDPKVRMKKLLARPRAAQQSAKAKVEAAETRLQRMSYAQRQRTDLRLFYSEWDLFSPDYVEYIVKHAGPSNELIAEFEEGVEDEEDGVAGTFAVGEINVNTASYVDDCGEMTLVGSFGTWDFHGGRGGLPAYPSTGAAELYMWEDSGDIVIPYWGVEFLGKGCLRFEMTSEDLNKPHRGARKKWAKKDLVFYGIRRGWKEEDDGDDADEDEDEDGDDSDDQSNEEEEGEEEEEDDGYDSDEKYRSRAYGVYEFNGGLMGIYTGPT</sequence>
<evidence type="ECO:0000313" key="2">
    <source>
        <dbReference type="EMBL" id="KAF2105526.1"/>
    </source>
</evidence>
<evidence type="ECO:0000256" key="1">
    <source>
        <dbReference type="SAM" id="MobiDB-lite"/>
    </source>
</evidence>
<organism evidence="2 3">
    <name type="scientific">Lophiotrema nucula</name>
    <dbReference type="NCBI Taxonomy" id="690887"/>
    <lineage>
        <taxon>Eukaryota</taxon>
        <taxon>Fungi</taxon>
        <taxon>Dikarya</taxon>
        <taxon>Ascomycota</taxon>
        <taxon>Pezizomycotina</taxon>
        <taxon>Dothideomycetes</taxon>
        <taxon>Pleosporomycetidae</taxon>
        <taxon>Pleosporales</taxon>
        <taxon>Lophiotremataceae</taxon>
        <taxon>Lophiotrema</taxon>
    </lineage>
</organism>
<feature type="region of interest" description="Disordered" evidence="1">
    <location>
        <begin position="1"/>
        <end position="85"/>
    </location>
</feature>
<gene>
    <name evidence="2" type="ORF">BDV96DRAFT_608164</name>
</gene>
<reference evidence="2" key="1">
    <citation type="journal article" date="2020" name="Stud. Mycol.">
        <title>101 Dothideomycetes genomes: a test case for predicting lifestyles and emergence of pathogens.</title>
        <authorList>
            <person name="Haridas S."/>
            <person name="Albert R."/>
            <person name="Binder M."/>
            <person name="Bloem J."/>
            <person name="Labutti K."/>
            <person name="Salamov A."/>
            <person name="Andreopoulos B."/>
            <person name="Baker S."/>
            <person name="Barry K."/>
            <person name="Bills G."/>
            <person name="Bluhm B."/>
            <person name="Cannon C."/>
            <person name="Castanera R."/>
            <person name="Culley D."/>
            <person name="Daum C."/>
            <person name="Ezra D."/>
            <person name="Gonzalez J."/>
            <person name="Henrissat B."/>
            <person name="Kuo A."/>
            <person name="Liang C."/>
            <person name="Lipzen A."/>
            <person name="Lutzoni F."/>
            <person name="Magnuson J."/>
            <person name="Mondo S."/>
            <person name="Nolan M."/>
            <person name="Ohm R."/>
            <person name="Pangilinan J."/>
            <person name="Park H.-J."/>
            <person name="Ramirez L."/>
            <person name="Alfaro M."/>
            <person name="Sun H."/>
            <person name="Tritt A."/>
            <person name="Yoshinaga Y."/>
            <person name="Zwiers L.-H."/>
            <person name="Turgeon B."/>
            <person name="Goodwin S."/>
            <person name="Spatafora J."/>
            <person name="Crous P."/>
            <person name="Grigoriev I."/>
        </authorList>
    </citation>
    <scope>NUCLEOTIDE SEQUENCE</scope>
    <source>
        <strain evidence="2">CBS 627.86</strain>
    </source>
</reference>
<name>A0A6A5YEJ2_9PLEO</name>
<feature type="compositionally biased region" description="Basic residues" evidence="1">
    <location>
        <begin position="32"/>
        <end position="54"/>
    </location>
</feature>
<dbReference type="AlphaFoldDB" id="A0A6A5YEJ2"/>
<dbReference type="Proteomes" id="UP000799770">
    <property type="component" value="Unassembled WGS sequence"/>
</dbReference>
<proteinExistence type="predicted"/>